<dbReference type="EMBL" id="CADCXV010000771">
    <property type="protein sequence ID" value="CAB0035110.1"/>
    <property type="molecule type" value="Genomic_DNA"/>
</dbReference>
<organism evidence="1 2">
    <name type="scientific">Trichogramma brassicae</name>
    <dbReference type="NCBI Taxonomy" id="86971"/>
    <lineage>
        <taxon>Eukaryota</taxon>
        <taxon>Metazoa</taxon>
        <taxon>Ecdysozoa</taxon>
        <taxon>Arthropoda</taxon>
        <taxon>Hexapoda</taxon>
        <taxon>Insecta</taxon>
        <taxon>Pterygota</taxon>
        <taxon>Neoptera</taxon>
        <taxon>Endopterygota</taxon>
        <taxon>Hymenoptera</taxon>
        <taxon>Apocrita</taxon>
        <taxon>Proctotrupomorpha</taxon>
        <taxon>Chalcidoidea</taxon>
        <taxon>Trichogrammatidae</taxon>
        <taxon>Trichogramma</taxon>
    </lineage>
</organism>
<evidence type="ECO:0000313" key="2">
    <source>
        <dbReference type="Proteomes" id="UP000479190"/>
    </source>
</evidence>
<reference evidence="1 2" key="1">
    <citation type="submission" date="2020-02" db="EMBL/GenBank/DDBJ databases">
        <authorList>
            <person name="Ferguson B K."/>
        </authorList>
    </citation>
    <scope>NUCLEOTIDE SEQUENCE [LARGE SCALE GENOMIC DNA]</scope>
</reference>
<dbReference type="AlphaFoldDB" id="A0A6H5IIC2"/>
<keyword evidence="2" id="KW-1185">Reference proteome</keyword>
<name>A0A6H5IIC2_9HYME</name>
<evidence type="ECO:0000313" key="1">
    <source>
        <dbReference type="EMBL" id="CAB0035110.1"/>
    </source>
</evidence>
<proteinExistence type="predicted"/>
<sequence>MFPQMITIFRIGIIPTRIGTNDVMHTKDDISPNTFGSWLKYVRSKGGLENFKLAHPCLFNIHLLSIAYVLINATDDSYPFLDQFQNECMSLLRESCEAVGKASYFKGFRWWYNPLRIGLWARLHYGIQIKEEKEEIPQNVQNIPPLVENHMDGGNNIIDKSDVEDITFPLNDGVKKPGPRGEGHDLAEDTYNYDLNEKRMRNVADPMNSFDLMNYRTLRTETQKEFDAIKHKQEKVVKSFLFFPPSRDMCSGQNGRSLCLSCRFSGYSRSTSRIYPIFASVGSIMHIQI</sequence>
<gene>
    <name evidence="1" type="ORF">TBRA_LOCUS7008</name>
</gene>
<dbReference type="Proteomes" id="UP000479190">
    <property type="component" value="Unassembled WGS sequence"/>
</dbReference>
<accession>A0A6H5IIC2</accession>
<protein>
    <submittedName>
        <fullName evidence="1">Uncharacterized protein</fullName>
    </submittedName>
</protein>